<protein>
    <recommendedName>
        <fullName evidence="3">Polymer-forming cytoskeletal protein</fullName>
    </recommendedName>
</protein>
<accession>A0ABX1RQZ9</accession>
<dbReference type="EMBL" id="JABBHF010000001">
    <property type="protein sequence ID" value="NMH85976.1"/>
    <property type="molecule type" value="Genomic_DNA"/>
</dbReference>
<dbReference type="RefSeq" id="WP_169668989.1">
    <property type="nucleotide sequence ID" value="NZ_JABBHF010000001.1"/>
</dbReference>
<proteinExistence type="predicted"/>
<name>A0ABX1RQZ9_9FLAO</name>
<gene>
    <name evidence="1" type="ORF">HHX25_00525</name>
</gene>
<evidence type="ECO:0008006" key="3">
    <source>
        <dbReference type="Google" id="ProtNLM"/>
    </source>
</evidence>
<sequence>MNDRLYLQEDLISENESVFNYFLNNSDVVSYNDVKEITVFENDMLSLIEKKNWGFYDILVCKTIFKKDTVSKTALVGSTSNVVDNLALYVTDYDKPLKLSGETKVFGDIKIPNGHSELAYINGKKGNALTLKGRQLKSKDKLPKINKTVDLNILGLPQLSFGTIDINNEKVLVNKFDELSKVIDLNGIASLKEIKCKGNFILHSINDLEIDSSAILNDVVIMAPVVKIASGFRGNIQIIATQKVIVEDNVSLMYPSSIYIKSDTDIASVEIKKNSTLIGGVVIDGNTYNNSLERKLYIDEDAGVIGNVYCYGSTQLKGSIIGSIYTDRFFLKTKASNYENVILNGSINKEKLPDNFVELPLFNNSFNKKKYAVIKEL</sequence>
<keyword evidence="2" id="KW-1185">Reference proteome</keyword>
<evidence type="ECO:0000313" key="2">
    <source>
        <dbReference type="Proteomes" id="UP000746690"/>
    </source>
</evidence>
<comment type="caution">
    <text evidence="1">The sequence shown here is derived from an EMBL/GenBank/DDBJ whole genome shotgun (WGS) entry which is preliminary data.</text>
</comment>
<evidence type="ECO:0000313" key="1">
    <source>
        <dbReference type="EMBL" id="NMH85976.1"/>
    </source>
</evidence>
<dbReference type="Proteomes" id="UP000746690">
    <property type="component" value="Unassembled WGS sequence"/>
</dbReference>
<organism evidence="1 2">
    <name type="scientific">Flavivirga algicola</name>
    <dbReference type="NCBI Taxonomy" id="2729136"/>
    <lineage>
        <taxon>Bacteria</taxon>
        <taxon>Pseudomonadati</taxon>
        <taxon>Bacteroidota</taxon>
        <taxon>Flavobacteriia</taxon>
        <taxon>Flavobacteriales</taxon>
        <taxon>Flavobacteriaceae</taxon>
        <taxon>Flavivirga</taxon>
    </lineage>
</organism>
<reference evidence="1 2" key="1">
    <citation type="submission" date="2020-04" db="EMBL/GenBank/DDBJ databases">
        <title>A Flavivirga sp. nov.</title>
        <authorList>
            <person name="Sun X."/>
        </authorList>
    </citation>
    <scope>NUCLEOTIDE SEQUENCE [LARGE SCALE GENOMIC DNA]</scope>
    <source>
        <strain evidence="1 2">Y03</strain>
    </source>
</reference>